<organism evidence="2 3">
    <name type="scientific">Streptomyces lonegramiae</name>
    <dbReference type="NCBI Taxonomy" id="3075524"/>
    <lineage>
        <taxon>Bacteria</taxon>
        <taxon>Bacillati</taxon>
        <taxon>Actinomycetota</taxon>
        <taxon>Actinomycetes</taxon>
        <taxon>Kitasatosporales</taxon>
        <taxon>Streptomycetaceae</taxon>
        <taxon>Streptomyces</taxon>
    </lineage>
</organism>
<feature type="compositionally biased region" description="Basic and acidic residues" evidence="1">
    <location>
        <begin position="1"/>
        <end position="12"/>
    </location>
</feature>
<evidence type="ECO:0000313" key="2">
    <source>
        <dbReference type="EMBL" id="MDT0547186.1"/>
    </source>
</evidence>
<accession>A0ABU2XMR5</accession>
<keyword evidence="3" id="KW-1185">Reference proteome</keyword>
<comment type="caution">
    <text evidence="2">The sequence shown here is derived from an EMBL/GenBank/DDBJ whole genome shotgun (WGS) entry which is preliminary data.</text>
</comment>
<evidence type="ECO:0000256" key="1">
    <source>
        <dbReference type="SAM" id="MobiDB-lite"/>
    </source>
</evidence>
<dbReference type="RefSeq" id="WP_311727706.1">
    <property type="nucleotide sequence ID" value="NZ_JAVRFD010000018.1"/>
</dbReference>
<protein>
    <submittedName>
        <fullName evidence="2">Uncharacterized protein</fullName>
    </submittedName>
</protein>
<feature type="compositionally biased region" description="Polar residues" evidence="1">
    <location>
        <begin position="21"/>
        <end position="31"/>
    </location>
</feature>
<name>A0ABU2XMR5_9ACTN</name>
<gene>
    <name evidence="2" type="ORF">RND15_31450</name>
</gene>
<proteinExistence type="predicted"/>
<sequence length="157" mass="16870">MTFEDEWSKLRTDAAAGPKSTHMQLNQTAPSGPSLPGTLTLKSSSSRKKSAVNALTTDVEPDTKKAGECVDETTEKAEKEFKDWATGSGITEALKGWHTSVKALQARLSQEKSALSGTNKYFLGNDFQVGSGLTTAVPSAQYPDNVPFSSRISDYYG</sequence>
<reference evidence="2" key="1">
    <citation type="submission" date="2024-05" db="EMBL/GenBank/DDBJ databases">
        <title>30 novel species of actinomycetes from the DSMZ collection.</title>
        <authorList>
            <person name="Nouioui I."/>
        </authorList>
    </citation>
    <scope>NUCLEOTIDE SEQUENCE</scope>
    <source>
        <strain evidence="2">DSM 41529</strain>
    </source>
</reference>
<dbReference type="Proteomes" id="UP001180754">
    <property type="component" value="Unassembled WGS sequence"/>
</dbReference>
<evidence type="ECO:0000313" key="3">
    <source>
        <dbReference type="Proteomes" id="UP001180754"/>
    </source>
</evidence>
<feature type="region of interest" description="Disordered" evidence="1">
    <location>
        <begin position="1"/>
        <end position="68"/>
    </location>
</feature>
<dbReference type="EMBL" id="JAVRFD010000018">
    <property type="protein sequence ID" value="MDT0547186.1"/>
    <property type="molecule type" value="Genomic_DNA"/>
</dbReference>